<evidence type="ECO:0000256" key="2">
    <source>
        <dbReference type="ARBA" id="ARBA00022839"/>
    </source>
</evidence>
<dbReference type="Proteomes" id="UP000057088">
    <property type="component" value="Chromosome 2"/>
</dbReference>
<dbReference type="InterPro" id="IPR013520">
    <property type="entry name" value="Ribonucl_H"/>
</dbReference>
<dbReference type="CDD" id="cd06127">
    <property type="entry name" value="DEDDh"/>
    <property type="match status" value="1"/>
</dbReference>
<dbReference type="GO" id="GO:0003887">
    <property type="term" value="F:DNA-directed DNA polymerase activity"/>
    <property type="evidence" value="ECO:0007669"/>
    <property type="project" value="UniProtKB-EC"/>
</dbReference>
<reference evidence="4" key="2">
    <citation type="submission" date="2018-01" db="EMBL/GenBank/DDBJ databases">
        <title>FDA dAtabase for Regulatory Grade micrObial Sequences (FDA-ARGOS): Supporting development and validation of Infectious Disease Dx tests.</title>
        <authorList>
            <person name="Hoffmann M."/>
            <person name="Allard M."/>
            <person name="Evans P."/>
            <person name="Brown E."/>
            <person name="Tallon L."/>
            <person name="Sadzewicz L."/>
            <person name="Sengamalay N."/>
            <person name="Ott S."/>
            <person name="Godinez A."/>
            <person name="Nagaraj S."/>
            <person name="Vyas G."/>
            <person name="Aluvathingal J."/>
            <person name="Nadendla S."/>
            <person name="Geyer C."/>
            <person name="Sichtig H."/>
        </authorList>
    </citation>
    <scope>NUCLEOTIDE SEQUENCE</scope>
    <source>
        <strain evidence="4">ATCC 33809</strain>
    </source>
</reference>
<accession>A0AAX2LRC9</accession>
<dbReference type="Gene3D" id="3.30.420.10">
    <property type="entry name" value="Ribonuclease H-like superfamily/Ribonuclease H"/>
    <property type="match status" value="1"/>
</dbReference>
<evidence type="ECO:0000259" key="3">
    <source>
        <dbReference type="SMART" id="SM00479"/>
    </source>
</evidence>
<keyword evidence="2 5" id="KW-0378">Hydrolase</keyword>
<dbReference type="SMART" id="SM00479">
    <property type="entry name" value="EXOIII"/>
    <property type="match status" value="1"/>
</dbReference>
<keyword evidence="6" id="KW-1185">Reference proteome</keyword>
<feature type="domain" description="Exonuclease" evidence="3">
    <location>
        <begin position="10"/>
        <end position="187"/>
    </location>
</feature>
<dbReference type="EMBL" id="CP014035">
    <property type="protein sequence ID" value="AMF94489.1"/>
    <property type="molecule type" value="Genomic_DNA"/>
</dbReference>
<dbReference type="InterPro" id="IPR012337">
    <property type="entry name" value="RNaseH-like_sf"/>
</dbReference>
<dbReference type="GO" id="GO:0045004">
    <property type="term" value="P:DNA replication proofreading"/>
    <property type="evidence" value="ECO:0007669"/>
    <property type="project" value="TreeGrafter"/>
</dbReference>
<dbReference type="PANTHER" id="PTHR30231:SF37">
    <property type="entry name" value="EXODEOXYRIBONUCLEASE 10"/>
    <property type="match status" value="1"/>
</dbReference>
<reference evidence="5 7" key="3">
    <citation type="submission" date="2018-06" db="EMBL/GenBank/DDBJ databases">
        <authorList>
            <consortium name="Pathogen Informatics"/>
            <person name="Doyle S."/>
        </authorList>
    </citation>
    <scope>NUCLEOTIDE SEQUENCE [LARGE SCALE GENOMIC DNA]</scope>
    <source>
        <strain evidence="5 7">NCTC11327</strain>
    </source>
</reference>
<dbReference type="InterPro" id="IPR036397">
    <property type="entry name" value="RNaseH_sf"/>
</dbReference>
<dbReference type="SUPFAM" id="SSF53098">
    <property type="entry name" value="Ribonuclease H-like"/>
    <property type="match status" value="1"/>
</dbReference>
<dbReference type="RefSeq" id="WP_061056519.1">
    <property type="nucleotide sequence ID" value="NZ_CABLBX010000001.1"/>
</dbReference>
<keyword evidence="5" id="KW-0548">Nucleotidyltransferase</keyword>
<evidence type="ECO:0000256" key="1">
    <source>
        <dbReference type="ARBA" id="ARBA00022722"/>
    </source>
</evidence>
<protein>
    <submittedName>
        <fullName evidence="4 5">Exonuclease</fullName>
        <ecNumber evidence="5">2.7.7.7</ecNumber>
    </submittedName>
</protein>
<dbReference type="AlphaFoldDB" id="A0AAX2LRC9"/>
<evidence type="ECO:0000313" key="6">
    <source>
        <dbReference type="Proteomes" id="UP000057088"/>
    </source>
</evidence>
<sequence length="187" mass="21083">MSIHALPLSDAVILDTETTGLDSSARIVEISLIDAESGLTLYSGLVNPMIQIPAEATAIHGITNEDVADKPTFDVVWNEIKDFLFEQHVIVYNFDYDYRLIKQSLSDFDYPLANLIHFFGGGLCAMAWYAEFYGDWNDYHECYKWQRLTAACAQQNIDVSDLTAHRALADCEMTRRLIHAVNAKIKG</sequence>
<evidence type="ECO:0000313" key="5">
    <source>
        <dbReference type="EMBL" id="SUP24410.1"/>
    </source>
</evidence>
<dbReference type="KEGG" id="vfl:AL536_13540"/>
<dbReference type="GO" id="GO:0003676">
    <property type="term" value="F:nucleic acid binding"/>
    <property type="evidence" value="ECO:0007669"/>
    <property type="project" value="InterPro"/>
</dbReference>
<gene>
    <name evidence="5" type="primary">dnaQ_2</name>
    <name evidence="4" type="ORF">AL536_13540</name>
    <name evidence="5" type="ORF">NCTC11327_01450</name>
</gene>
<dbReference type="PANTHER" id="PTHR30231">
    <property type="entry name" value="DNA POLYMERASE III SUBUNIT EPSILON"/>
    <property type="match status" value="1"/>
</dbReference>
<dbReference type="EC" id="2.7.7.7" evidence="5"/>
<dbReference type="Proteomes" id="UP000254626">
    <property type="component" value="Unassembled WGS sequence"/>
</dbReference>
<evidence type="ECO:0000313" key="4">
    <source>
        <dbReference type="EMBL" id="AMF94489.1"/>
    </source>
</evidence>
<evidence type="ECO:0000313" key="7">
    <source>
        <dbReference type="Proteomes" id="UP000254626"/>
    </source>
</evidence>
<keyword evidence="2 5" id="KW-0269">Exonuclease</keyword>
<dbReference type="GO" id="GO:0005829">
    <property type="term" value="C:cytosol"/>
    <property type="evidence" value="ECO:0007669"/>
    <property type="project" value="TreeGrafter"/>
</dbReference>
<dbReference type="Pfam" id="PF00929">
    <property type="entry name" value="RNase_T"/>
    <property type="match status" value="1"/>
</dbReference>
<proteinExistence type="predicted"/>
<keyword evidence="5" id="KW-0808">Transferase</keyword>
<organism evidence="5 7">
    <name type="scientific">Vibrio fluvialis</name>
    <dbReference type="NCBI Taxonomy" id="676"/>
    <lineage>
        <taxon>Bacteria</taxon>
        <taxon>Pseudomonadati</taxon>
        <taxon>Pseudomonadota</taxon>
        <taxon>Gammaproteobacteria</taxon>
        <taxon>Vibrionales</taxon>
        <taxon>Vibrionaceae</taxon>
        <taxon>Vibrio</taxon>
    </lineage>
</organism>
<dbReference type="EMBL" id="UHIP01000001">
    <property type="protein sequence ID" value="SUP24410.1"/>
    <property type="molecule type" value="Genomic_DNA"/>
</dbReference>
<dbReference type="GO" id="GO:0008408">
    <property type="term" value="F:3'-5' exonuclease activity"/>
    <property type="evidence" value="ECO:0007669"/>
    <property type="project" value="TreeGrafter"/>
</dbReference>
<reference evidence="6" key="1">
    <citation type="submission" date="2015-12" db="EMBL/GenBank/DDBJ databases">
        <title>FDA dAtabase for Regulatory Grade micrObial Sequences (FDA-ARGOS): Supporting development and validation of Infectious Disease Dx tests.</title>
        <authorList>
            <person name="Hoffmann M."/>
            <person name="Allard M."/>
            <person name="Evans P."/>
            <person name="Brown E."/>
            <person name="Tallon L.J."/>
            <person name="Sadzewicz L."/>
            <person name="Sengamalay N."/>
            <person name="Ott S."/>
            <person name="Godinez A."/>
            <person name="Nagaraj S."/>
            <person name="Vyas G."/>
            <person name="Aluvathingal J."/>
            <person name="Nadendla S."/>
            <person name="Geyer C."/>
            <person name="Sichtig H."/>
        </authorList>
    </citation>
    <scope>NUCLEOTIDE SEQUENCE [LARGE SCALE GENOMIC DNA]</scope>
    <source>
        <strain evidence="6">ATCC 33809</strain>
    </source>
</reference>
<name>A0AAX2LRC9_VIBFL</name>
<keyword evidence="1" id="KW-0540">Nuclease</keyword>